<keyword evidence="3" id="KW-1185">Reference proteome</keyword>
<name>A0A318S5P7_9DEIO</name>
<keyword evidence="1" id="KW-0812">Transmembrane</keyword>
<keyword evidence="1" id="KW-0472">Membrane</keyword>
<proteinExistence type="predicted"/>
<comment type="caution">
    <text evidence="2">The sequence shown here is derived from an EMBL/GenBank/DDBJ whole genome shotgun (WGS) entry which is preliminary data.</text>
</comment>
<protein>
    <submittedName>
        <fullName evidence="2">Uncharacterized protein</fullName>
    </submittedName>
</protein>
<evidence type="ECO:0000256" key="1">
    <source>
        <dbReference type="SAM" id="Phobius"/>
    </source>
</evidence>
<gene>
    <name evidence="2" type="ORF">DES52_107143</name>
</gene>
<accession>A0A318S5P7</accession>
<feature type="transmembrane region" description="Helical" evidence="1">
    <location>
        <begin position="12"/>
        <end position="39"/>
    </location>
</feature>
<dbReference type="Proteomes" id="UP000248326">
    <property type="component" value="Unassembled WGS sequence"/>
</dbReference>
<dbReference type="RefSeq" id="WP_110886790.1">
    <property type="nucleotide sequence ID" value="NZ_QJSX01000007.1"/>
</dbReference>
<reference evidence="2 3" key="1">
    <citation type="submission" date="2018-06" db="EMBL/GenBank/DDBJ databases">
        <title>Genomic Encyclopedia of Type Strains, Phase IV (KMG-IV): sequencing the most valuable type-strain genomes for metagenomic binning, comparative biology and taxonomic classification.</title>
        <authorList>
            <person name="Goeker M."/>
        </authorList>
    </citation>
    <scope>NUCLEOTIDE SEQUENCE [LARGE SCALE GENOMIC DNA]</scope>
    <source>
        <strain evidence="2 3">DSM 18048</strain>
    </source>
</reference>
<evidence type="ECO:0000313" key="2">
    <source>
        <dbReference type="EMBL" id="PYE53885.1"/>
    </source>
</evidence>
<dbReference type="EMBL" id="QJSX01000007">
    <property type="protein sequence ID" value="PYE53885.1"/>
    <property type="molecule type" value="Genomic_DNA"/>
</dbReference>
<sequence length="83" mass="8928">MDALITLTLYVLGWLLYGLWKLLGNFFGLGATCVLVALYGLGSDWPLAGVIPIAVVALGAWSVSLHGGLRSWREARAARELRG</sequence>
<evidence type="ECO:0000313" key="3">
    <source>
        <dbReference type="Proteomes" id="UP000248326"/>
    </source>
</evidence>
<dbReference type="AlphaFoldDB" id="A0A318S5P7"/>
<organism evidence="2 3">
    <name type="scientific">Deinococcus yavapaiensis KR-236</name>
    <dbReference type="NCBI Taxonomy" id="694435"/>
    <lineage>
        <taxon>Bacteria</taxon>
        <taxon>Thermotogati</taxon>
        <taxon>Deinococcota</taxon>
        <taxon>Deinococci</taxon>
        <taxon>Deinococcales</taxon>
        <taxon>Deinococcaceae</taxon>
        <taxon>Deinococcus</taxon>
    </lineage>
</organism>
<feature type="transmembrane region" description="Helical" evidence="1">
    <location>
        <begin position="45"/>
        <end position="69"/>
    </location>
</feature>
<keyword evidence="1" id="KW-1133">Transmembrane helix</keyword>